<protein>
    <submittedName>
        <fullName evidence="11">ABC transporter permease</fullName>
    </submittedName>
    <submittedName>
        <fullName evidence="10">FtsX-like permease family protein</fullName>
    </submittedName>
</protein>
<dbReference type="EMBL" id="JASPDQ010000040">
    <property type="protein sequence ID" value="MDK8602794.1"/>
    <property type="molecule type" value="Genomic_DNA"/>
</dbReference>
<evidence type="ECO:0000313" key="10">
    <source>
        <dbReference type="EMBL" id="KTF04174.1"/>
    </source>
</evidence>
<evidence type="ECO:0000256" key="2">
    <source>
        <dbReference type="ARBA" id="ARBA00022475"/>
    </source>
</evidence>
<dbReference type="PANTHER" id="PTHR43738:SF2">
    <property type="entry name" value="ABC TRANSPORTER PERMEASE"/>
    <property type="match status" value="1"/>
</dbReference>
<dbReference type="Pfam" id="PF12704">
    <property type="entry name" value="MacB_PCD"/>
    <property type="match status" value="1"/>
</dbReference>
<gene>
    <name evidence="10" type="ORF">AQZ59_01150</name>
    <name evidence="11" type="ORF">QP858_10065</name>
</gene>
<keyword evidence="2" id="KW-1003">Cell membrane</keyword>
<dbReference type="OrthoDB" id="6313at2"/>
<feature type="transmembrane region" description="Helical" evidence="7">
    <location>
        <begin position="270"/>
        <end position="294"/>
    </location>
</feature>
<evidence type="ECO:0000313" key="12">
    <source>
        <dbReference type="Proteomes" id="UP000054404"/>
    </source>
</evidence>
<reference evidence="10 12" key="1">
    <citation type="submission" date="2015-11" db="EMBL/GenBank/DDBJ databases">
        <title>Draft Genome Sequence of the Type Strain Trueperella bernardiae LCDC 89-0504T, Isolated from Blood Culture.</title>
        <authorList>
            <person name="Bernier A.-M."/>
            <person name="Bernard K."/>
        </authorList>
    </citation>
    <scope>NUCLEOTIDE SEQUENCE [LARGE SCALE GENOMIC DNA]</scope>
    <source>
        <strain evidence="10 12">LCDC 89-0504</strain>
    </source>
</reference>
<comment type="subcellular location">
    <subcellularLocation>
        <location evidence="1">Cell membrane</location>
        <topology evidence="1">Multi-pass membrane protein</topology>
    </subcellularLocation>
</comment>
<feature type="domain" description="ABC3 transporter permease C-terminal" evidence="8">
    <location>
        <begin position="276"/>
        <end position="394"/>
    </location>
</feature>
<evidence type="ECO:0000256" key="7">
    <source>
        <dbReference type="SAM" id="Phobius"/>
    </source>
</evidence>
<evidence type="ECO:0000313" key="11">
    <source>
        <dbReference type="EMBL" id="MDK8602794.1"/>
    </source>
</evidence>
<feature type="transmembrane region" description="Helical" evidence="7">
    <location>
        <begin position="367"/>
        <end position="390"/>
    </location>
</feature>
<evidence type="ECO:0000256" key="3">
    <source>
        <dbReference type="ARBA" id="ARBA00022692"/>
    </source>
</evidence>
<accession>A0A0W1KKP0</accession>
<feature type="domain" description="MacB-like periplasmic core" evidence="9">
    <location>
        <begin position="28"/>
        <end position="246"/>
    </location>
</feature>
<evidence type="ECO:0000256" key="4">
    <source>
        <dbReference type="ARBA" id="ARBA00022989"/>
    </source>
</evidence>
<evidence type="ECO:0000256" key="6">
    <source>
        <dbReference type="ARBA" id="ARBA00038076"/>
    </source>
</evidence>
<dbReference type="Proteomes" id="UP000054404">
    <property type="component" value="Unassembled WGS sequence"/>
</dbReference>
<evidence type="ECO:0000259" key="8">
    <source>
        <dbReference type="Pfam" id="PF02687"/>
    </source>
</evidence>
<dbReference type="InterPro" id="IPR025857">
    <property type="entry name" value="MacB_PCD"/>
</dbReference>
<keyword evidence="5 7" id="KW-0472">Membrane</keyword>
<dbReference type="STRING" id="59561.AQZ59_01150"/>
<name>A0A0W1KKP0_9ACTO</name>
<keyword evidence="4 7" id="KW-1133">Transmembrane helix</keyword>
<comment type="similarity">
    <text evidence="6">Belongs to the ABC-4 integral membrane protein family.</text>
</comment>
<evidence type="ECO:0000256" key="5">
    <source>
        <dbReference type="ARBA" id="ARBA00023136"/>
    </source>
</evidence>
<keyword evidence="12" id="KW-1185">Reference proteome</keyword>
<organism evidence="10 12">
    <name type="scientific">Trueperella bernardiae</name>
    <dbReference type="NCBI Taxonomy" id="59561"/>
    <lineage>
        <taxon>Bacteria</taxon>
        <taxon>Bacillati</taxon>
        <taxon>Actinomycetota</taxon>
        <taxon>Actinomycetes</taxon>
        <taxon>Actinomycetales</taxon>
        <taxon>Actinomycetaceae</taxon>
        <taxon>Trueperella</taxon>
    </lineage>
</organism>
<dbReference type="EMBL" id="LNIZ01000004">
    <property type="protein sequence ID" value="KTF04174.1"/>
    <property type="molecule type" value="Genomic_DNA"/>
</dbReference>
<feature type="transmembrane region" description="Helical" evidence="7">
    <location>
        <begin position="28"/>
        <end position="51"/>
    </location>
</feature>
<dbReference type="Pfam" id="PF02687">
    <property type="entry name" value="FtsX"/>
    <property type="match status" value="1"/>
</dbReference>
<proteinExistence type="inferred from homology"/>
<dbReference type="Proteomes" id="UP001225576">
    <property type="component" value="Unassembled WGS sequence"/>
</dbReference>
<sequence>MAGKSSSVGVGLRKLPQENLKYYSGRTLGLSITVIVLSVIFFSGTFMSLALSRGFSAMEERMGADLIVFPNEHQQAAESFLLGKSKEKFYFNDDSILEEVRKVEGVKAATPETYLTSLDAGCCAVDVQIIGFNPKTDFVVQPWIATEYAGELKDDEVIVGADVFADPNGQVRLFNEFWHVAAKLARTGTSYDTVVFVNQNTVEKMFKYSSQVEYIHNPPNGRAISSILVKVDPNYPAEAVGDALANKMQHVGVVSSAGMASQVKANTITIIGYIWLIVAMFWLVGLIVLVAVVATSVGERKKELASLRIMGATRKNLMFMLGKECFFIGLGGGLIGGVLGEVIMYPFANLIRAKLELPYVDISFATASVIVACCVIGALLISILAAIIAAGKTLKNETYLTLRAAR</sequence>
<reference evidence="11" key="2">
    <citation type="submission" date="2023-05" db="EMBL/GenBank/DDBJ databases">
        <title>Genomic Catalog of Human Bladder Bacteria.</title>
        <authorList>
            <person name="Du J."/>
        </authorList>
    </citation>
    <scope>NUCLEOTIDE SEQUENCE</scope>
    <source>
        <strain evidence="11">UMB1304A</strain>
    </source>
</reference>
<dbReference type="AlphaFoldDB" id="A0A0W1KKP0"/>
<dbReference type="PATRIC" id="fig|59561.3.peg.1141"/>
<comment type="caution">
    <text evidence="10">The sequence shown here is derived from an EMBL/GenBank/DDBJ whole genome shotgun (WGS) entry which is preliminary data.</text>
</comment>
<keyword evidence="3 7" id="KW-0812">Transmembrane</keyword>
<dbReference type="GO" id="GO:0005886">
    <property type="term" value="C:plasma membrane"/>
    <property type="evidence" value="ECO:0007669"/>
    <property type="project" value="UniProtKB-SubCell"/>
</dbReference>
<evidence type="ECO:0000259" key="9">
    <source>
        <dbReference type="Pfam" id="PF12704"/>
    </source>
</evidence>
<evidence type="ECO:0000256" key="1">
    <source>
        <dbReference type="ARBA" id="ARBA00004651"/>
    </source>
</evidence>
<dbReference type="InterPro" id="IPR051125">
    <property type="entry name" value="ABC-4/HrtB_transporter"/>
</dbReference>
<dbReference type="PANTHER" id="PTHR43738">
    <property type="entry name" value="ABC TRANSPORTER, MEMBRANE PROTEIN"/>
    <property type="match status" value="1"/>
</dbReference>
<dbReference type="InterPro" id="IPR003838">
    <property type="entry name" value="ABC3_permease_C"/>
</dbReference>
<feature type="transmembrane region" description="Helical" evidence="7">
    <location>
        <begin position="325"/>
        <end position="347"/>
    </location>
</feature>
<dbReference type="RefSeq" id="WP_082661185.1">
    <property type="nucleotide sequence ID" value="NZ_CP127099.1"/>
</dbReference>